<dbReference type="GO" id="GO:0006508">
    <property type="term" value="P:proteolysis"/>
    <property type="evidence" value="ECO:0007669"/>
    <property type="project" value="UniProtKB-KW"/>
</dbReference>
<dbReference type="GO" id="GO:0004222">
    <property type="term" value="F:metalloendopeptidase activity"/>
    <property type="evidence" value="ECO:0007669"/>
    <property type="project" value="InterPro"/>
</dbReference>
<evidence type="ECO:0000313" key="7">
    <source>
        <dbReference type="EMBL" id="GAY72327.1"/>
    </source>
</evidence>
<keyword evidence="1" id="KW-0645">Protease</keyword>
<comment type="caution">
    <text evidence="7">The sequence shown here is derived from an EMBL/GenBank/DDBJ whole genome shotgun (WGS) entry which is preliminary data.</text>
</comment>
<evidence type="ECO:0000256" key="2">
    <source>
        <dbReference type="ARBA" id="ARBA00022723"/>
    </source>
</evidence>
<keyword evidence="3 7" id="KW-0378">Hydrolase</keyword>
<dbReference type="InterPro" id="IPR024079">
    <property type="entry name" value="MetalloPept_cat_dom_sf"/>
</dbReference>
<evidence type="ECO:0000256" key="5">
    <source>
        <dbReference type="SAM" id="SignalP"/>
    </source>
</evidence>
<feature type="chain" id="PRO_5039543889" evidence="5">
    <location>
        <begin position="24"/>
        <end position="366"/>
    </location>
</feature>
<sequence>MVKFKQQLLGIATIIFVFGAAFTTDFDNQSQSAEAKTTAAKVVKTQKFSTRKYRATKGYIYLTSALTKKVHNAKNYPKTVFYTSRQVVVKKNNGKRAVYYFVQNKSKKVKGYIWRGYLVQIKKVTSDKTPANNKPTPETTPIISGGTLNQLINNAPDLDPSSAILNLSSQEYSAYQNTLNKAYNVIRTSPSSMFKNDIARIYVTDSRLKPYVQQAISKWNSELNETVFTMGTKNNHTLTVNLAANDDADWDGMYNGEAVYIEATRFLNSRYPNAYMDSQLSTLVNPTSYWAGVITHELGHTLGLDHTGYQSDLMFASSSEGSAIAKYDWRTPVEASSNGLDGAESGGSFTSRDIDRAKLAKNLGYW</sequence>
<dbReference type="RefSeq" id="WP_125007782.1">
    <property type="nucleotide sequence ID" value="NZ_BEXA01000001.1"/>
</dbReference>
<reference evidence="7 8" key="1">
    <citation type="submission" date="2017-11" db="EMBL/GenBank/DDBJ databases">
        <title>Draft Genome Sequence of Lactobacillus curieae NBRC 111893 isolated from Koso, a Japanese sugar-Vegetable Fermented Beverage.</title>
        <authorList>
            <person name="Chiou T.Y."/>
            <person name="Oshima K."/>
            <person name="Suda W."/>
            <person name="Hattori M."/>
            <person name="Takahashi T."/>
        </authorList>
    </citation>
    <scope>NUCLEOTIDE SEQUENCE [LARGE SCALE GENOMIC DNA]</scope>
    <source>
        <strain evidence="7 8">NBRC111893</strain>
    </source>
</reference>
<protein>
    <submittedName>
        <fullName evidence="7">D-alanyl-D-alanine carboxypeptidase</fullName>
        <ecNumber evidence="7">3.4.16.4</ecNumber>
    </submittedName>
</protein>
<accession>A0A401FJ17</accession>
<keyword evidence="5" id="KW-0732">Signal</keyword>
<dbReference type="OrthoDB" id="2328200at2"/>
<keyword evidence="8" id="KW-1185">Reference proteome</keyword>
<dbReference type="GO" id="GO:0031012">
    <property type="term" value="C:extracellular matrix"/>
    <property type="evidence" value="ECO:0007669"/>
    <property type="project" value="InterPro"/>
</dbReference>
<dbReference type="EMBL" id="BEXA01000001">
    <property type="protein sequence ID" value="GAY72327.1"/>
    <property type="molecule type" value="Genomic_DNA"/>
</dbReference>
<evidence type="ECO:0000256" key="4">
    <source>
        <dbReference type="ARBA" id="ARBA00022833"/>
    </source>
</evidence>
<dbReference type="SUPFAM" id="SSF55486">
    <property type="entry name" value="Metalloproteases ('zincins'), catalytic domain"/>
    <property type="match status" value="1"/>
</dbReference>
<dbReference type="GO" id="GO:0008270">
    <property type="term" value="F:zinc ion binding"/>
    <property type="evidence" value="ECO:0007669"/>
    <property type="project" value="InterPro"/>
</dbReference>
<dbReference type="EC" id="3.4.16.4" evidence="7"/>
<keyword evidence="7" id="KW-0121">Carboxypeptidase</keyword>
<feature type="signal peptide" evidence="5">
    <location>
        <begin position="1"/>
        <end position="23"/>
    </location>
</feature>
<evidence type="ECO:0000259" key="6">
    <source>
        <dbReference type="Pfam" id="PF00413"/>
    </source>
</evidence>
<evidence type="ECO:0000256" key="3">
    <source>
        <dbReference type="ARBA" id="ARBA00022801"/>
    </source>
</evidence>
<organism evidence="7 8">
    <name type="scientific">Lentilactobacillus kosonis</name>
    <dbReference type="NCBI Taxonomy" id="2810561"/>
    <lineage>
        <taxon>Bacteria</taxon>
        <taxon>Bacillati</taxon>
        <taxon>Bacillota</taxon>
        <taxon>Bacilli</taxon>
        <taxon>Lactobacillales</taxon>
        <taxon>Lactobacillaceae</taxon>
        <taxon>Lentilactobacillus</taxon>
    </lineage>
</organism>
<dbReference type="Pfam" id="PF00413">
    <property type="entry name" value="Peptidase_M10"/>
    <property type="match status" value="1"/>
</dbReference>
<dbReference type="Gene3D" id="3.40.390.10">
    <property type="entry name" value="Collagenase (Catalytic Domain)"/>
    <property type="match status" value="1"/>
</dbReference>
<evidence type="ECO:0000313" key="8">
    <source>
        <dbReference type="Proteomes" id="UP000286974"/>
    </source>
</evidence>
<gene>
    <name evidence="7" type="ORF">NBRC111893_473</name>
</gene>
<name>A0A401FJ17_9LACO</name>
<proteinExistence type="predicted"/>
<dbReference type="GO" id="GO:0009002">
    <property type="term" value="F:serine-type D-Ala-D-Ala carboxypeptidase activity"/>
    <property type="evidence" value="ECO:0007669"/>
    <property type="project" value="UniProtKB-EC"/>
</dbReference>
<evidence type="ECO:0000256" key="1">
    <source>
        <dbReference type="ARBA" id="ARBA00022670"/>
    </source>
</evidence>
<dbReference type="Proteomes" id="UP000286974">
    <property type="component" value="Unassembled WGS sequence"/>
</dbReference>
<dbReference type="InterPro" id="IPR001818">
    <property type="entry name" value="Pept_M10_metallopeptidase"/>
</dbReference>
<feature type="domain" description="Peptidase M10 metallopeptidase" evidence="6">
    <location>
        <begin position="205"/>
        <end position="318"/>
    </location>
</feature>
<dbReference type="AlphaFoldDB" id="A0A401FJ17"/>
<keyword evidence="4" id="KW-0862">Zinc</keyword>
<keyword evidence="2" id="KW-0479">Metal-binding</keyword>